<keyword evidence="3" id="KW-1185">Reference proteome</keyword>
<gene>
    <name evidence="2" type="ORF">FQY83_12610</name>
</gene>
<feature type="signal peptide" evidence="1">
    <location>
        <begin position="1"/>
        <end position="20"/>
    </location>
</feature>
<reference evidence="2 3" key="1">
    <citation type="journal article" date="2008" name="Int. J. Syst. Evol. Microbiol.">
        <title>Luteimonas marina sp. nov., isolated from seawater.</title>
        <authorList>
            <person name="Baik K.S."/>
            <person name="Park S.C."/>
            <person name="Kim M.S."/>
            <person name="Kim E.M."/>
            <person name="Park C."/>
            <person name="Chun J."/>
            <person name="Seong C.N."/>
        </authorList>
    </citation>
    <scope>NUCLEOTIDE SEQUENCE [LARGE SCALE GENOMIC DNA]</scope>
    <source>
        <strain evidence="2 3">FR1330</strain>
    </source>
</reference>
<dbReference type="InterPro" id="IPR021357">
    <property type="entry name" value="DUF2782"/>
</dbReference>
<evidence type="ECO:0000313" key="3">
    <source>
        <dbReference type="Proteomes" id="UP000319980"/>
    </source>
</evidence>
<protein>
    <submittedName>
        <fullName evidence="2">DUF2782 domain-containing protein</fullName>
    </submittedName>
</protein>
<sequence>MRNTPHLLPIALSALLLALAACTTTGPATVDIPPDAVENSRTEANGDVITEYRVNGDLRVVHVKPSRGPAYHLYVRDGRVLSTREGDDPPQTYFKLFGW</sequence>
<evidence type="ECO:0000256" key="1">
    <source>
        <dbReference type="SAM" id="SignalP"/>
    </source>
</evidence>
<dbReference type="RefSeq" id="WP_146388311.1">
    <property type="nucleotide sequence ID" value="NZ_VOHK01000005.1"/>
</dbReference>
<dbReference type="OrthoDB" id="5296182at2"/>
<dbReference type="PROSITE" id="PS51257">
    <property type="entry name" value="PROKAR_LIPOPROTEIN"/>
    <property type="match status" value="1"/>
</dbReference>
<keyword evidence="1" id="KW-0732">Signal</keyword>
<name>A0A5C5U0Y0_9GAMM</name>
<dbReference type="Gene3D" id="2.20.130.30">
    <property type="entry name" value="Protein of unknown function DUF2782"/>
    <property type="match status" value="1"/>
</dbReference>
<dbReference type="EMBL" id="VOHK01000005">
    <property type="protein sequence ID" value="TWT19195.1"/>
    <property type="molecule type" value="Genomic_DNA"/>
</dbReference>
<dbReference type="Proteomes" id="UP000319980">
    <property type="component" value="Unassembled WGS sequence"/>
</dbReference>
<comment type="caution">
    <text evidence="2">The sequence shown here is derived from an EMBL/GenBank/DDBJ whole genome shotgun (WGS) entry which is preliminary data.</text>
</comment>
<proteinExistence type="predicted"/>
<accession>A0A5C5U0Y0</accession>
<feature type="chain" id="PRO_5023052970" evidence="1">
    <location>
        <begin position="21"/>
        <end position="99"/>
    </location>
</feature>
<evidence type="ECO:0000313" key="2">
    <source>
        <dbReference type="EMBL" id="TWT19195.1"/>
    </source>
</evidence>
<organism evidence="2 3">
    <name type="scientific">Luteimonas marina</name>
    <dbReference type="NCBI Taxonomy" id="488485"/>
    <lineage>
        <taxon>Bacteria</taxon>
        <taxon>Pseudomonadati</taxon>
        <taxon>Pseudomonadota</taxon>
        <taxon>Gammaproteobacteria</taxon>
        <taxon>Lysobacterales</taxon>
        <taxon>Lysobacteraceae</taxon>
        <taxon>Luteimonas</taxon>
    </lineage>
</organism>
<dbReference type="Pfam" id="PF11191">
    <property type="entry name" value="DUF2782"/>
    <property type="match status" value="1"/>
</dbReference>
<dbReference type="AlphaFoldDB" id="A0A5C5U0Y0"/>